<gene>
    <name evidence="1" type="ORF">DDF84_009675</name>
</gene>
<reference evidence="1 2" key="1">
    <citation type="submission" date="2019-03" db="EMBL/GenBank/DDBJ databases">
        <title>Comparative insights into the high quality Complete genome sequence of highly metal resistant Cupriavidus metallidurans strain BS1 isolated from a gold-copper mine.</title>
        <authorList>
            <person name="Mazhar H.S."/>
            <person name="Rensing C."/>
        </authorList>
    </citation>
    <scope>NUCLEOTIDE SEQUENCE [LARGE SCALE GENOMIC DNA]</scope>
    <source>
        <strain evidence="1 2">BS1</strain>
    </source>
</reference>
<proteinExistence type="predicted"/>
<evidence type="ECO:0000313" key="1">
    <source>
        <dbReference type="EMBL" id="QBP10012.1"/>
    </source>
</evidence>
<accession>A0A482IQ15</accession>
<organism evidence="1 2">
    <name type="scientific">Cupriavidus metallidurans</name>
    <dbReference type="NCBI Taxonomy" id="119219"/>
    <lineage>
        <taxon>Bacteria</taxon>
        <taxon>Pseudomonadati</taxon>
        <taxon>Pseudomonadota</taxon>
        <taxon>Betaproteobacteria</taxon>
        <taxon>Burkholderiales</taxon>
        <taxon>Burkholderiaceae</taxon>
        <taxon>Cupriavidus</taxon>
    </lineage>
</organism>
<name>A0A482IQ15_9BURK</name>
<dbReference type="Proteomes" id="UP000253772">
    <property type="component" value="Chromosome c1"/>
</dbReference>
<evidence type="ECO:0000313" key="2">
    <source>
        <dbReference type="Proteomes" id="UP000253772"/>
    </source>
</evidence>
<protein>
    <submittedName>
        <fullName evidence="1">Uncharacterized protein</fullName>
    </submittedName>
</protein>
<dbReference type="AlphaFoldDB" id="A0A482IQ15"/>
<dbReference type="OrthoDB" id="9095855at2"/>
<sequence length="93" mass="9843">MTATTLINSPLELTTILIRHHGIHRGLWTLTVNFHVQGTNFRASDVDSTSFPGALLAVQGIGIREVEVPDALTVDAAAVNPAPGSKARITLST</sequence>
<dbReference type="EMBL" id="CP037900">
    <property type="protein sequence ID" value="QBP10012.1"/>
    <property type="molecule type" value="Genomic_DNA"/>
</dbReference>
<dbReference type="RefSeq" id="WP_024569306.1">
    <property type="nucleotide sequence ID" value="NZ_CP037900.1"/>
</dbReference>